<name>A0A0G4FB74_9ALVE</name>
<dbReference type="EMBL" id="CDMZ01000239">
    <property type="protein sequence ID" value="CEM09894.1"/>
    <property type="molecule type" value="Genomic_DNA"/>
</dbReference>
<reference evidence="1" key="1">
    <citation type="submission" date="2014-11" db="EMBL/GenBank/DDBJ databases">
        <authorList>
            <person name="Otto D Thomas"/>
            <person name="Naeem Raeece"/>
        </authorList>
    </citation>
    <scope>NUCLEOTIDE SEQUENCE</scope>
</reference>
<gene>
    <name evidence="1" type="ORF">Cvel_16025</name>
</gene>
<organism evidence="1">
    <name type="scientific">Chromera velia CCMP2878</name>
    <dbReference type="NCBI Taxonomy" id="1169474"/>
    <lineage>
        <taxon>Eukaryota</taxon>
        <taxon>Sar</taxon>
        <taxon>Alveolata</taxon>
        <taxon>Colpodellida</taxon>
        <taxon>Chromeraceae</taxon>
        <taxon>Chromera</taxon>
    </lineage>
</organism>
<dbReference type="SUPFAM" id="SSF81301">
    <property type="entry name" value="Nucleotidyltransferase"/>
    <property type="match status" value="1"/>
</dbReference>
<dbReference type="InterPro" id="IPR043519">
    <property type="entry name" value="NT_sf"/>
</dbReference>
<dbReference type="VEuPathDB" id="CryptoDB:Cvel_16025"/>
<protein>
    <submittedName>
        <fullName evidence="1">Uncharacterized protein</fullName>
    </submittedName>
</protein>
<accession>A0A0G4FB74</accession>
<dbReference type="AlphaFoldDB" id="A0A0G4FB74"/>
<dbReference type="Gene3D" id="3.30.460.10">
    <property type="entry name" value="Beta Polymerase, domain 2"/>
    <property type="match status" value="1"/>
</dbReference>
<evidence type="ECO:0000313" key="1">
    <source>
        <dbReference type="EMBL" id="CEM09894.1"/>
    </source>
</evidence>
<proteinExistence type="predicted"/>
<sequence length="176" mass="19186">MVSSLNGRLISGGRKEAFQGALPSVKTCTQEALPGCRVVFFGSAVLGTRKEGSDADGVCFVSEVLVQEPRQEPERKVPSLKEAAIAVHRKGIQAQALGLELWEKMLQRFEGGHAWKWAALKQLGDIFVSKGHKVVRKPSALPPLLTVKMSTSESESAPDLEFDLAFGREEEDLAVR</sequence>